<dbReference type="EMBL" id="MFLA01000004">
    <property type="protein sequence ID" value="OGG60659.1"/>
    <property type="molecule type" value="Genomic_DNA"/>
</dbReference>
<comment type="caution">
    <text evidence="1">The sequence shown here is derived from an EMBL/GenBank/DDBJ whole genome shotgun (WGS) entry which is preliminary data.</text>
</comment>
<reference evidence="1 2" key="1">
    <citation type="journal article" date="2016" name="Nat. Commun.">
        <title>Thousands of microbial genomes shed light on interconnected biogeochemical processes in an aquifer system.</title>
        <authorList>
            <person name="Anantharaman K."/>
            <person name="Brown C.T."/>
            <person name="Hug L.A."/>
            <person name="Sharon I."/>
            <person name="Castelle C.J."/>
            <person name="Probst A.J."/>
            <person name="Thomas B.C."/>
            <person name="Singh A."/>
            <person name="Wilkins M.J."/>
            <person name="Karaoz U."/>
            <person name="Brodie E.L."/>
            <person name="Williams K.H."/>
            <person name="Hubbard S.S."/>
            <person name="Banfield J.F."/>
        </authorList>
    </citation>
    <scope>NUCLEOTIDE SEQUENCE [LARGE SCALE GENOMIC DNA]</scope>
</reference>
<name>A0A1F6DGS0_9BACT</name>
<evidence type="ECO:0000313" key="1">
    <source>
        <dbReference type="EMBL" id="OGG60659.1"/>
    </source>
</evidence>
<organism evidence="1 2">
    <name type="scientific">Candidatus Kaiserbacteria bacterium RIFCSPHIGHO2_01_FULL_56_24</name>
    <dbReference type="NCBI Taxonomy" id="1798487"/>
    <lineage>
        <taxon>Bacteria</taxon>
        <taxon>Candidatus Kaiseribacteriota</taxon>
    </lineage>
</organism>
<gene>
    <name evidence="1" type="ORF">A2765_03745</name>
</gene>
<sequence>MEMLALNNGSSEPKTAVIATMMSLKGLWDKGIPGICAVSDLYERCQNPKHSIANDELKALKDLALIQPNGRVHDTTKNVVLSAITGKSFDIKMGSPIKQMASADTPSLDEIDAVIDGIFGLQQCIMGSVDHGGITMQELGVFIRNTPDGKKGEALWREFTSQRDKPDAKEGYGFVDFIREVVAQETN</sequence>
<evidence type="ECO:0000313" key="2">
    <source>
        <dbReference type="Proteomes" id="UP000176377"/>
    </source>
</evidence>
<dbReference type="AlphaFoldDB" id="A0A1F6DGS0"/>
<protein>
    <submittedName>
        <fullName evidence="1">Uncharacterized protein</fullName>
    </submittedName>
</protein>
<proteinExistence type="predicted"/>
<dbReference type="Proteomes" id="UP000176377">
    <property type="component" value="Unassembled WGS sequence"/>
</dbReference>
<accession>A0A1F6DGS0</accession>